<reference evidence="9" key="1">
    <citation type="submission" date="2014-06" db="EMBL/GenBank/DDBJ databases">
        <authorList>
            <person name="Aslett M."/>
            <person name="De Silva N."/>
        </authorList>
    </citation>
    <scope>NUCLEOTIDE SEQUENCE [LARGE SCALE GENOMIC DNA]</scope>
    <source>
        <strain evidence="9">Bond</strain>
    </source>
</reference>
<dbReference type="AlphaFoldDB" id="A0A061D4U4"/>
<evidence type="ECO:0000259" key="7">
    <source>
        <dbReference type="PROSITE" id="PS51194"/>
    </source>
</evidence>
<dbReference type="SMART" id="SM01142">
    <property type="entry name" value="DSHCT"/>
    <property type="match status" value="1"/>
</dbReference>
<keyword evidence="4" id="KW-0067">ATP-binding</keyword>
<sequence length="1153" mass="131348">MTSLYDNISDFWTSDEEQKDEPRPNELSLGTVRQDASAFKREYHPLDFSQAFTNPLDSMSWVPIMDQAELKDSPFDLLDKDDHDSCFDIDVDLLEKQLFGDSMDFADNEPEFNLADMATELDAMTRGGVDQLTEPHLGQTGASNVEIAAEQPQANKWLDLSNGNSTALLYYLMHQLKRRAEPWPASQHRTSIIKIKPVNESEEPVEAAMVVPKPDDEKSYIRTKWSIVDDSSLPETENYIIEYPFELDDFQKRAIHHLHRMKHVFVAAHTSSGKTVVAEYAVALAISRGKKAVYTSPIKALSNQKYREFTKRFGSEAVGIITGDVSCNPNAACLIVTTEILRNLLYRGDAIIGQIGVVIFDEVHYINDVNRGVVWEEVFIMLPKSLQLVMLSATVPNYTEFADWIGAIMEREVITIVTSKRPVPLMHFLYIYGRVFLLLDNKGFNKDAYHQMYKYSTLTKSGNVKRTTFKGHVQKLQRLIRLLETAHKLPVVLFCFNRAKCEAYAREMPNLNLSYTQVQRSRIHLFLKESLSSISESDRNLAQVRSIIKLLYRGIGVHHSGLLPLMKEIVEILFSRGLIKVLFATETFAMGVNMPARSVIFTSIHKHDGQKTRHLTASEYTQMAGRAGRRGLDSFGSVYIFCPDDPPDLQDLTNMMFEKSTKLESRFRITYNMLLQVHSREHMNITEMMLKSFKENDKMKNIPIFKRDGVRKRQELLTLPKVDCIYGEPSIEEYHRLDMLSRRIANSLHENLWNHRENAQIFKAGRVLMVHSLGFCNTSSYACIIASSKGKALELKVLLLLPDLYDESKATGTIHTTISAYNHAEIRFAICESIDVRNVSFVYNNVVNVKNTNASFGDTKEIGVALMASVASELHKLVDTKKLELLVFNKQLKQTSLQFYGVVLKQRDIYHEMSKNKCTNCHLKDKHYSVQARVKECQREIEEISANLKEESLHAYDEMISKVEVLKQLEFLDEHGKPTVKGRIATYLTTGDEITLTETIVQNVLSGLEPEECAAILSAFIHNDRAPEKEVPAPTQAIQRARDAVLDLHNKIDVVQRALNVNVSREEHASLCNFSLSYVIYQWATGTPFNEIMQFTDLQEGHIVRAITRLDELCRKIGQVAHINGDEELQNKIEKVSNSIKRGIVFMPSLYLS</sequence>
<dbReference type="Gene3D" id="1.10.3380.30">
    <property type="match status" value="1"/>
</dbReference>
<keyword evidence="2" id="KW-0378">Hydrolase</keyword>
<evidence type="ECO:0000256" key="2">
    <source>
        <dbReference type="ARBA" id="ARBA00022801"/>
    </source>
</evidence>
<dbReference type="Proteomes" id="UP000033188">
    <property type="component" value="Chromosome 2"/>
</dbReference>
<dbReference type="OMA" id="DHVNIIM"/>
<dbReference type="GO" id="GO:0003724">
    <property type="term" value="F:RNA helicase activity"/>
    <property type="evidence" value="ECO:0007669"/>
    <property type="project" value="InterPro"/>
</dbReference>
<dbReference type="Pfam" id="PF00271">
    <property type="entry name" value="Helicase_C"/>
    <property type="match status" value="1"/>
</dbReference>
<dbReference type="OrthoDB" id="64767at2759"/>
<dbReference type="PROSITE" id="PS51192">
    <property type="entry name" value="HELICASE_ATP_BIND_1"/>
    <property type="match status" value="1"/>
</dbReference>
<evidence type="ECO:0000256" key="5">
    <source>
        <dbReference type="SAM" id="MobiDB-lite"/>
    </source>
</evidence>
<dbReference type="EMBL" id="LK391708">
    <property type="protein sequence ID" value="CDR95067.1"/>
    <property type="molecule type" value="Genomic_DNA"/>
</dbReference>
<dbReference type="InterPro" id="IPR027417">
    <property type="entry name" value="P-loop_NTPase"/>
</dbReference>
<dbReference type="PANTHER" id="PTHR12131:SF1">
    <property type="entry name" value="ATP-DEPENDENT RNA HELICASE SUPV3L1, MITOCHONDRIAL-RELATED"/>
    <property type="match status" value="1"/>
</dbReference>
<dbReference type="GO" id="GO:0005524">
    <property type="term" value="F:ATP binding"/>
    <property type="evidence" value="ECO:0007669"/>
    <property type="project" value="UniProtKB-KW"/>
</dbReference>
<gene>
    <name evidence="8" type="ORF">BBBOND_0202240</name>
</gene>
<dbReference type="SMART" id="SM00487">
    <property type="entry name" value="DEXDc"/>
    <property type="match status" value="1"/>
</dbReference>
<dbReference type="SMART" id="SM00490">
    <property type="entry name" value="HELICc"/>
    <property type="match status" value="1"/>
</dbReference>
<organism evidence="8 9">
    <name type="scientific">Babesia bigemina</name>
    <dbReference type="NCBI Taxonomy" id="5866"/>
    <lineage>
        <taxon>Eukaryota</taxon>
        <taxon>Sar</taxon>
        <taxon>Alveolata</taxon>
        <taxon>Apicomplexa</taxon>
        <taxon>Aconoidasida</taxon>
        <taxon>Piroplasmida</taxon>
        <taxon>Babesiidae</taxon>
        <taxon>Babesia</taxon>
    </lineage>
</organism>
<proteinExistence type="predicted"/>
<dbReference type="FunFam" id="3.40.50.300:FF:000190">
    <property type="entry name" value="ATP-dependent RNA helicase"/>
    <property type="match status" value="1"/>
</dbReference>
<dbReference type="Pfam" id="PF00270">
    <property type="entry name" value="DEAD"/>
    <property type="match status" value="1"/>
</dbReference>
<dbReference type="GO" id="GO:0055087">
    <property type="term" value="C:Ski complex"/>
    <property type="evidence" value="ECO:0007669"/>
    <property type="project" value="TreeGrafter"/>
</dbReference>
<dbReference type="GO" id="GO:0070478">
    <property type="term" value="P:nuclear-transcribed mRNA catabolic process, 3'-5' exonucleolytic nonsense-mediated decay"/>
    <property type="evidence" value="ECO:0007669"/>
    <property type="project" value="TreeGrafter"/>
</dbReference>
<feature type="region of interest" description="Disordered" evidence="5">
    <location>
        <begin position="1"/>
        <end position="27"/>
    </location>
</feature>
<keyword evidence="9" id="KW-1185">Reference proteome</keyword>
<dbReference type="KEGG" id="bbig:BBBOND_0202240"/>
<dbReference type="GeneID" id="24563608"/>
<evidence type="ECO:0000256" key="4">
    <source>
        <dbReference type="ARBA" id="ARBA00022840"/>
    </source>
</evidence>
<name>A0A061D4U4_BABBI</name>
<dbReference type="VEuPathDB" id="PiroplasmaDB:BBBOND_0202240"/>
<evidence type="ECO:0000313" key="9">
    <source>
        <dbReference type="Proteomes" id="UP000033188"/>
    </source>
</evidence>
<evidence type="ECO:0000256" key="3">
    <source>
        <dbReference type="ARBA" id="ARBA00022806"/>
    </source>
</evidence>
<feature type="domain" description="Helicase ATP-binding" evidence="6">
    <location>
        <begin position="255"/>
        <end position="413"/>
    </location>
</feature>
<dbReference type="PROSITE" id="PS51194">
    <property type="entry name" value="HELICASE_CTER"/>
    <property type="match status" value="1"/>
</dbReference>
<dbReference type="Pfam" id="PF08148">
    <property type="entry name" value="DSHCT"/>
    <property type="match status" value="1"/>
</dbReference>
<evidence type="ECO:0000313" key="8">
    <source>
        <dbReference type="EMBL" id="CDR95067.1"/>
    </source>
</evidence>
<dbReference type="InterPro" id="IPR050699">
    <property type="entry name" value="RNA-DNA_Helicase"/>
</dbReference>
<evidence type="ECO:0000259" key="6">
    <source>
        <dbReference type="PROSITE" id="PS51192"/>
    </source>
</evidence>
<dbReference type="Gene3D" id="3.40.50.300">
    <property type="entry name" value="P-loop containing nucleotide triphosphate hydrolases"/>
    <property type="match status" value="2"/>
</dbReference>
<dbReference type="CDD" id="cd18795">
    <property type="entry name" value="SF2_C_Ski2"/>
    <property type="match status" value="1"/>
</dbReference>
<feature type="compositionally biased region" description="Polar residues" evidence="5">
    <location>
        <begin position="1"/>
        <end position="12"/>
    </location>
</feature>
<accession>A0A061D4U4</accession>
<dbReference type="InterPro" id="IPR001650">
    <property type="entry name" value="Helicase_C-like"/>
</dbReference>
<feature type="domain" description="Helicase C-terminal" evidence="7">
    <location>
        <begin position="510"/>
        <end position="681"/>
    </location>
</feature>
<evidence type="ECO:0000256" key="1">
    <source>
        <dbReference type="ARBA" id="ARBA00022741"/>
    </source>
</evidence>
<dbReference type="InterPro" id="IPR014001">
    <property type="entry name" value="Helicase_ATP-bd"/>
</dbReference>
<dbReference type="GO" id="GO:0003723">
    <property type="term" value="F:RNA binding"/>
    <property type="evidence" value="ECO:0007669"/>
    <property type="project" value="InterPro"/>
</dbReference>
<dbReference type="PANTHER" id="PTHR12131">
    <property type="entry name" value="ATP-DEPENDENT RNA AND DNA HELICASE"/>
    <property type="match status" value="1"/>
</dbReference>
<dbReference type="SUPFAM" id="SSF52540">
    <property type="entry name" value="P-loop containing nucleoside triphosphate hydrolases"/>
    <property type="match status" value="1"/>
</dbReference>
<dbReference type="RefSeq" id="XP_012767253.1">
    <property type="nucleotide sequence ID" value="XM_012911799.1"/>
</dbReference>
<dbReference type="STRING" id="5866.A0A061D4U4"/>
<dbReference type="InterPro" id="IPR016438">
    <property type="entry name" value="SKI2-like"/>
</dbReference>
<dbReference type="InterPro" id="IPR011545">
    <property type="entry name" value="DEAD/DEAH_box_helicase_dom"/>
</dbReference>
<protein>
    <submittedName>
        <fullName evidence="8">Helicase with zinc finger motif protein, putative</fullName>
    </submittedName>
</protein>
<keyword evidence="3 8" id="KW-0347">Helicase</keyword>
<dbReference type="PIRSF" id="PIRSF005198">
    <property type="entry name" value="Antiviral_helicase_SKI2"/>
    <property type="match status" value="1"/>
</dbReference>
<dbReference type="GO" id="GO:0016787">
    <property type="term" value="F:hydrolase activity"/>
    <property type="evidence" value="ECO:0007669"/>
    <property type="project" value="UniProtKB-KW"/>
</dbReference>
<keyword evidence="1" id="KW-0547">Nucleotide-binding</keyword>
<dbReference type="InterPro" id="IPR012961">
    <property type="entry name" value="Ski2/MTR4_C"/>
</dbReference>